<protein>
    <recommendedName>
        <fullName evidence="3">Bacterial surface antigen (D15) domain-containing protein</fullName>
    </recommendedName>
</protein>
<evidence type="ECO:0000313" key="4">
    <source>
        <dbReference type="EMBL" id="ALJ61785.1"/>
    </source>
</evidence>
<evidence type="ECO:0000256" key="1">
    <source>
        <dbReference type="ARBA" id="ARBA00004370"/>
    </source>
</evidence>
<dbReference type="Proteomes" id="UP000061809">
    <property type="component" value="Chromosome"/>
</dbReference>
<proteinExistence type="predicted"/>
<evidence type="ECO:0000256" key="2">
    <source>
        <dbReference type="ARBA" id="ARBA00023136"/>
    </source>
</evidence>
<organism evidence="4 6">
    <name type="scientific">Bacteroides cellulosilyticus</name>
    <dbReference type="NCBI Taxonomy" id="246787"/>
    <lineage>
        <taxon>Bacteria</taxon>
        <taxon>Pseudomonadati</taxon>
        <taxon>Bacteroidota</taxon>
        <taxon>Bacteroidia</taxon>
        <taxon>Bacteroidales</taxon>
        <taxon>Bacteroidaceae</taxon>
        <taxon>Bacteroides</taxon>
    </lineage>
</organism>
<dbReference type="GO" id="GO:0019867">
    <property type="term" value="C:outer membrane"/>
    <property type="evidence" value="ECO:0007669"/>
    <property type="project" value="InterPro"/>
</dbReference>
<name>A0A0P0GL02_9BACE</name>
<dbReference type="EMBL" id="QRVJ01000038">
    <property type="protein sequence ID" value="RGS32040.1"/>
    <property type="molecule type" value="Genomic_DNA"/>
</dbReference>
<dbReference type="PATRIC" id="fig|246787.4.peg.4722"/>
<evidence type="ECO:0000313" key="5">
    <source>
        <dbReference type="EMBL" id="RGS32040.1"/>
    </source>
</evidence>
<dbReference type="RefSeq" id="WP_029428576.1">
    <property type="nucleotide sequence ID" value="NZ_CP012801.1"/>
</dbReference>
<evidence type="ECO:0000259" key="3">
    <source>
        <dbReference type="Pfam" id="PF01103"/>
    </source>
</evidence>
<gene>
    <name evidence="4" type="ORF">BcellWH2_04570</name>
    <name evidence="5" type="ORF">DWX97_24280</name>
</gene>
<dbReference type="Pfam" id="PF01103">
    <property type="entry name" value="Omp85"/>
    <property type="match status" value="1"/>
</dbReference>
<dbReference type="Gene3D" id="2.40.160.50">
    <property type="entry name" value="membrane protein fhac: a member of the omp85/tpsb transporter family"/>
    <property type="match status" value="1"/>
</dbReference>
<comment type="subcellular location">
    <subcellularLocation>
        <location evidence="1">Membrane</location>
    </subcellularLocation>
</comment>
<dbReference type="EMBL" id="CP012801">
    <property type="protein sequence ID" value="ALJ61785.1"/>
    <property type="molecule type" value="Genomic_DNA"/>
</dbReference>
<evidence type="ECO:0000313" key="7">
    <source>
        <dbReference type="Proteomes" id="UP000283341"/>
    </source>
</evidence>
<keyword evidence="2" id="KW-0472">Membrane</keyword>
<evidence type="ECO:0000313" key="6">
    <source>
        <dbReference type="Proteomes" id="UP000061809"/>
    </source>
</evidence>
<dbReference type="InterPro" id="IPR000184">
    <property type="entry name" value="Bac_surfAg_D15"/>
</dbReference>
<feature type="domain" description="Bacterial surface antigen (D15)" evidence="3">
    <location>
        <begin position="112"/>
        <end position="328"/>
    </location>
</feature>
<reference evidence="5 7" key="2">
    <citation type="submission" date="2018-08" db="EMBL/GenBank/DDBJ databases">
        <title>A genome reference for cultivated species of the human gut microbiota.</title>
        <authorList>
            <person name="Zou Y."/>
            <person name="Xue W."/>
            <person name="Luo G."/>
        </authorList>
    </citation>
    <scope>NUCLEOTIDE SEQUENCE [LARGE SCALE GENOMIC DNA]</scope>
    <source>
        <strain evidence="5 7">AF22-3AC</strain>
    </source>
</reference>
<dbReference type="Proteomes" id="UP000283341">
    <property type="component" value="Unassembled WGS sequence"/>
</dbReference>
<sequence>MNIKHSVFSTIILFVFVTNVLGQSDSIQEKGLKKYWNSLFHGNIDRTFEKKMDMSFVVAPCYTKEGSFGIGGAATALYRLDRKDSIMQPSDISLSGSATINGFYGITIKGNNHFKGNKARLSYRLQFQHKTLDFWGITYNACNVNPISEYTKRLVNWESDYVYKLTKNIHVGAALNIKYADLAKMANPAYLEGQRKAYFFTGLGVSIQYDTRDFILNPKRGIYFMAREIFYPEFISSYNKTLFNTTMIFDAYNRMWSGSVLAFDLYGQFNNQYTPWPLREELGSGDSRMRGYYGGRYIDCNQMTAQLELRQHIYSRIGCVAWMGCGTVFPSFDKLKVEHILPNYGIGLRIEFKHNVNVRIDYGFGKDTAGFLFQFAEAF</sequence>
<reference evidence="4 6" key="1">
    <citation type="journal article" date="2015" name="Science">
        <title>Genetic determinants of in vivo fitness and diet responsiveness in multiple human gut Bacteroides.</title>
        <authorList>
            <person name="Wu M."/>
            <person name="McNulty N.P."/>
            <person name="Rodionov D.A."/>
            <person name="Khoroshkin M.S."/>
            <person name="Griffin N.W."/>
            <person name="Cheng J."/>
            <person name="Latreille P."/>
            <person name="Kerstetter R.A."/>
            <person name="Terrapon N."/>
            <person name="Henrissat B."/>
            <person name="Osterman A.L."/>
            <person name="Gordon J.I."/>
        </authorList>
    </citation>
    <scope>NUCLEOTIDE SEQUENCE [LARGE SCALE GENOMIC DNA]</scope>
    <source>
        <strain evidence="4 6">WH2</strain>
    </source>
</reference>
<dbReference type="KEGG" id="bcel:BcellWH2_04570"/>
<dbReference type="AlphaFoldDB" id="A0A0P0GL02"/>
<accession>A0A0P0GL02</accession>